<dbReference type="InterPro" id="IPR006357">
    <property type="entry name" value="HAD-SF_hydro_IIA"/>
</dbReference>
<gene>
    <name evidence="1" type="ORF">QVD17_31420</name>
</gene>
<name>A0AAD8NP66_TARER</name>
<dbReference type="Pfam" id="PF13344">
    <property type="entry name" value="Hydrolase_6"/>
    <property type="match status" value="1"/>
</dbReference>
<dbReference type="EMBL" id="JAUHHV010000008">
    <property type="protein sequence ID" value="KAK1415636.1"/>
    <property type="molecule type" value="Genomic_DNA"/>
</dbReference>
<proteinExistence type="predicted"/>
<dbReference type="GO" id="GO:0005739">
    <property type="term" value="C:mitochondrion"/>
    <property type="evidence" value="ECO:0007669"/>
    <property type="project" value="TreeGrafter"/>
</dbReference>
<dbReference type="PANTHER" id="PTHR14269">
    <property type="entry name" value="CDP-DIACYLGLYCEROL--GLYCEROL-3-PHOSPHATE 3-PHOSPHATIDYLTRANSFERASE-RELATED"/>
    <property type="match status" value="1"/>
</dbReference>
<dbReference type="InterPro" id="IPR023214">
    <property type="entry name" value="HAD_sf"/>
</dbReference>
<evidence type="ECO:0000313" key="1">
    <source>
        <dbReference type="EMBL" id="KAK1415636.1"/>
    </source>
</evidence>
<dbReference type="AlphaFoldDB" id="A0AAD8NP66"/>
<dbReference type="GO" id="GO:0046474">
    <property type="term" value="P:glycerophospholipid biosynthetic process"/>
    <property type="evidence" value="ECO:0007669"/>
    <property type="project" value="TreeGrafter"/>
</dbReference>
<accession>A0AAD8NP66</accession>
<dbReference type="FunFam" id="3.40.50.1000:FF:000137">
    <property type="entry name" value="Hydrolase family protein / HAD-superfamily protein"/>
    <property type="match status" value="1"/>
</dbReference>
<dbReference type="Proteomes" id="UP001229421">
    <property type="component" value="Unassembled WGS sequence"/>
</dbReference>
<dbReference type="NCBIfam" id="TIGR01460">
    <property type="entry name" value="HAD-SF-IIA"/>
    <property type="match status" value="1"/>
</dbReference>
<protein>
    <recommendedName>
        <fullName evidence="3">Hydrolase family protein / HAD-superfamily protein</fullName>
    </recommendedName>
</protein>
<dbReference type="Pfam" id="PF13242">
    <property type="entry name" value="Hydrolase_like"/>
    <property type="match status" value="1"/>
</dbReference>
<dbReference type="Gene3D" id="3.40.50.1000">
    <property type="entry name" value="HAD superfamily/HAD-like"/>
    <property type="match status" value="2"/>
</dbReference>
<dbReference type="InterPro" id="IPR050324">
    <property type="entry name" value="CDP-alcohol_PTase-I"/>
</dbReference>
<dbReference type="InterPro" id="IPR006353">
    <property type="entry name" value="HAD-SF_hydro_IIA_CECR5"/>
</dbReference>
<sequence>MKFRTISRVIHYRNRSPSIQLHSYRVISHLHSAPKRPSFGVAFDIDGVILRGRSPIGDSPKALRRLYDDDSGSLKIPYLFLTNGGGIPESRRAAELSQILGVNIDPLQVVQGHSPFKNLLARLENELVVATGKGEPAVVMAEYGFKKAVSIDEYASYFDSIDPLSPYKTWTTKQPCNEQRNSSESVPSFDVTSERVKAAFVVSDPVDWSRDIQVLCDILRSGGLPGEKSEHQPDMYFAADDLEYQSVFPSERLGMGAFRIALESIFNSIHHKPLKYTSFGKPNPFVFKNAESILMQLQSLISDGDINGDNKDMKIHHFETLYMIGDNPSVDIKGARQAGHPWFSILTRTGVFRGKENHTDYPADKVVNTVEEAVEFILHREAGFS</sequence>
<dbReference type="SUPFAM" id="SSF56784">
    <property type="entry name" value="HAD-like"/>
    <property type="match status" value="1"/>
</dbReference>
<evidence type="ECO:0008006" key="3">
    <source>
        <dbReference type="Google" id="ProtNLM"/>
    </source>
</evidence>
<keyword evidence="2" id="KW-1185">Reference proteome</keyword>
<dbReference type="InterPro" id="IPR036412">
    <property type="entry name" value="HAD-like_sf"/>
</dbReference>
<organism evidence="1 2">
    <name type="scientific">Tagetes erecta</name>
    <name type="common">African marigold</name>
    <dbReference type="NCBI Taxonomy" id="13708"/>
    <lineage>
        <taxon>Eukaryota</taxon>
        <taxon>Viridiplantae</taxon>
        <taxon>Streptophyta</taxon>
        <taxon>Embryophyta</taxon>
        <taxon>Tracheophyta</taxon>
        <taxon>Spermatophyta</taxon>
        <taxon>Magnoliopsida</taxon>
        <taxon>eudicotyledons</taxon>
        <taxon>Gunneridae</taxon>
        <taxon>Pentapetalae</taxon>
        <taxon>asterids</taxon>
        <taxon>campanulids</taxon>
        <taxon>Asterales</taxon>
        <taxon>Asteraceae</taxon>
        <taxon>Asteroideae</taxon>
        <taxon>Heliantheae alliance</taxon>
        <taxon>Tageteae</taxon>
        <taxon>Tagetes</taxon>
    </lineage>
</organism>
<reference evidence="1" key="1">
    <citation type="journal article" date="2023" name="bioRxiv">
        <title>Improved chromosome-level genome assembly for marigold (Tagetes erecta).</title>
        <authorList>
            <person name="Jiang F."/>
            <person name="Yuan L."/>
            <person name="Wang S."/>
            <person name="Wang H."/>
            <person name="Xu D."/>
            <person name="Wang A."/>
            <person name="Fan W."/>
        </authorList>
    </citation>
    <scope>NUCLEOTIDE SEQUENCE</scope>
    <source>
        <strain evidence="1">WSJ</strain>
        <tissue evidence="1">Leaf</tissue>
    </source>
</reference>
<comment type="caution">
    <text evidence="1">The sequence shown here is derived from an EMBL/GenBank/DDBJ whole genome shotgun (WGS) entry which is preliminary data.</text>
</comment>
<dbReference type="NCBIfam" id="TIGR01456">
    <property type="entry name" value="CECR5"/>
    <property type="match status" value="1"/>
</dbReference>
<evidence type="ECO:0000313" key="2">
    <source>
        <dbReference type="Proteomes" id="UP001229421"/>
    </source>
</evidence>
<dbReference type="PANTHER" id="PTHR14269:SF49">
    <property type="entry name" value="HYDROLASE FAMILY PROTEIN _ HAD-SUPERFAMILY PROTEIN"/>
    <property type="match status" value="1"/>
</dbReference>